<evidence type="ECO:0000313" key="4">
    <source>
        <dbReference type="EMBL" id="QVL31927.1"/>
    </source>
</evidence>
<dbReference type="Pfam" id="PF01408">
    <property type="entry name" value="GFO_IDH_MocA"/>
    <property type="match status" value="1"/>
</dbReference>
<dbReference type="KEGG" id="tsph:KIH39_24335"/>
<dbReference type="PANTHER" id="PTHR43818:SF5">
    <property type="entry name" value="OXIDOREDUCTASE FAMILY PROTEIN"/>
    <property type="match status" value="1"/>
</dbReference>
<feature type="region of interest" description="Disordered" evidence="1">
    <location>
        <begin position="501"/>
        <end position="522"/>
    </location>
</feature>
<dbReference type="SUPFAM" id="SSF51735">
    <property type="entry name" value="NAD(P)-binding Rossmann-fold domains"/>
    <property type="match status" value="1"/>
</dbReference>
<feature type="domain" description="Gfo/Idh/MocA-like oxidoreductase N-terminal" evidence="2">
    <location>
        <begin position="101"/>
        <end position="183"/>
    </location>
</feature>
<dbReference type="RefSeq" id="WP_213496395.1">
    <property type="nucleotide sequence ID" value="NZ_CP074694.1"/>
</dbReference>
<keyword evidence="5" id="KW-1185">Reference proteome</keyword>
<dbReference type="InterPro" id="IPR036291">
    <property type="entry name" value="NAD(P)-bd_dom_sf"/>
</dbReference>
<dbReference type="PANTHER" id="PTHR43818">
    <property type="entry name" value="BCDNA.GH03377"/>
    <property type="match status" value="1"/>
</dbReference>
<dbReference type="AlphaFoldDB" id="A0A8E6EUZ2"/>
<dbReference type="EMBL" id="CP074694">
    <property type="protein sequence ID" value="QVL31927.1"/>
    <property type="molecule type" value="Genomic_DNA"/>
</dbReference>
<dbReference type="InterPro" id="IPR055170">
    <property type="entry name" value="GFO_IDH_MocA-like_dom"/>
</dbReference>
<sequence>MSELDRRGFIAAASVAGTAMAMTAKSYANVLGSNGKINVGFLGVGGRCQQHIDVVLDMKEEGKDVEPFAVCDVWDGDETLGNRSNPKHKDKRKGRGLYPSAKTCGIDANDKTRVTKDYRKILENKDVDVVCIAAPDHWHARMAIDGLNAGKHVYCEKPMTRTVNEAWELYNTWKKTGQVMTVGVQSMADPTWLEAYKYIQAGNLGHIFQGQTSYYRNSDVGQWRYYPLRKEMTPKTIDWDMWLGTGFECAGQKIGPTAKEMPFDRAVWAQWRCYWPFGGGMFTDLFVHQTTHLLAAMGLREPARVVGAGGIYFEYDGRDVPDVATVVADYIEGAQVIISATMCNGTQLGEVIRGKLATIKFGDNIGGDYVSGFDVFGEAVAGGAAKPTGGYKEPIHSYKSPFVGKQGLNATYNLWANFLECVKARKQETLSTPFLGASAFTTVNLGVQSYRKGKAYMFDKESHLAKDADSSWADKWEARSKQRGKPNNIIGWAGGDKGCSLHPPEYQKLEGPWVDGKDPAAG</sequence>
<dbReference type="InterPro" id="IPR006311">
    <property type="entry name" value="TAT_signal"/>
</dbReference>
<dbReference type="Gene3D" id="3.30.360.10">
    <property type="entry name" value="Dihydrodipicolinate Reductase, domain 2"/>
    <property type="match status" value="1"/>
</dbReference>
<reference evidence="4" key="1">
    <citation type="submission" date="2021-05" db="EMBL/GenBank/DDBJ databases">
        <title>Complete genome sequence of the cellulolytic planctomycete Telmatocola sphagniphila SP2T and characterization of the first cellulase from planctomycetes.</title>
        <authorList>
            <person name="Rakitin A.L."/>
            <person name="Beletsky A.V."/>
            <person name="Naumoff D.G."/>
            <person name="Kulichevskaya I.S."/>
            <person name="Mardanov A.V."/>
            <person name="Ravin N.V."/>
            <person name="Dedysh S.N."/>
        </authorList>
    </citation>
    <scope>NUCLEOTIDE SEQUENCE</scope>
    <source>
        <strain evidence="4">SP2T</strain>
    </source>
</reference>
<dbReference type="Proteomes" id="UP000676194">
    <property type="component" value="Chromosome"/>
</dbReference>
<evidence type="ECO:0000313" key="5">
    <source>
        <dbReference type="Proteomes" id="UP000676194"/>
    </source>
</evidence>
<name>A0A8E6EUZ2_9BACT</name>
<feature type="domain" description="GFO/IDH/MocA-like oxidoreductase" evidence="3">
    <location>
        <begin position="267"/>
        <end position="346"/>
    </location>
</feature>
<accession>A0A8E6EUZ2</accession>
<organism evidence="4 5">
    <name type="scientific">Telmatocola sphagniphila</name>
    <dbReference type="NCBI Taxonomy" id="1123043"/>
    <lineage>
        <taxon>Bacteria</taxon>
        <taxon>Pseudomonadati</taxon>
        <taxon>Planctomycetota</taxon>
        <taxon>Planctomycetia</taxon>
        <taxon>Gemmatales</taxon>
        <taxon>Gemmataceae</taxon>
    </lineage>
</organism>
<protein>
    <submittedName>
        <fullName evidence="4">Gfo/Idh/MocA family oxidoreductase</fullName>
    </submittedName>
</protein>
<dbReference type="GO" id="GO:0000166">
    <property type="term" value="F:nucleotide binding"/>
    <property type="evidence" value="ECO:0007669"/>
    <property type="project" value="InterPro"/>
</dbReference>
<dbReference type="Pfam" id="PF22725">
    <property type="entry name" value="GFO_IDH_MocA_C3"/>
    <property type="match status" value="1"/>
</dbReference>
<evidence type="ECO:0000256" key="1">
    <source>
        <dbReference type="SAM" id="MobiDB-lite"/>
    </source>
</evidence>
<proteinExistence type="predicted"/>
<dbReference type="InterPro" id="IPR000683">
    <property type="entry name" value="Gfo/Idh/MocA-like_OxRdtase_N"/>
</dbReference>
<dbReference type="SUPFAM" id="SSF55347">
    <property type="entry name" value="Glyceraldehyde-3-phosphate dehydrogenase-like, C-terminal domain"/>
    <property type="match status" value="1"/>
</dbReference>
<gene>
    <name evidence="4" type="ORF">KIH39_24335</name>
</gene>
<evidence type="ECO:0000259" key="3">
    <source>
        <dbReference type="Pfam" id="PF22725"/>
    </source>
</evidence>
<dbReference type="InterPro" id="IPR050463">
    <property type="entry name" value="Gfo/Idh/MocA_oxidrdct_glycsds"/>
</dbReference>
<evidence type="ECO:0000259" key="2">
    <source>
        <dbReference type="Pfam" id="PF01408"/>
    </source>
</evidence>
<dbReference type="Gene3D" id="3.40.50.720">
    <property type="entry name" value="NAD(P)-binding Rossmann-like Domain"/>
    <property type="match status" value="1"/>
</dbReference>
<dbReference type="PROSITE" id="PS51318">
    <property type="entry name" value="TAT"/>
    <property type="match status" value="1"/>
</dbReference>